<feature type="region of interest" description="Disordered" evidence="1">
    <location>
        <begin position="568"/>
        <end position="1032"/>
    </location>
</feature>
<feature type="compositionally biased region" description="Low complexity" evidence="1">
    <location>
        <begin position="722"/>
        <end position="774"/>
    </location>
</feature>
<comment type="caution">
    <text evidence="3">The sequence shown here is derived from an EMBL/GenBank/DDBJ whole genome shotgun (WGS) entry which is preliminary data.</text>
</comment>
<keyword evidence="4" id="KW-1185">Reference proteome</keyword>
<feature type="compositionally biased region" description="Low complexity" evidence="1">
    <location>
        <begin position="933"/>
        <end position="955"/>
    </location>
</feature>
<accession>A0A5B1CQB4</accession>
<feature type="compositionally biased region" description="Low complexity" evidence="1">
    <location>
        <begin position="673"/>
        <end position="689"/>
    </location>
</feature>
<name>A0A5B1CQB4_9BACT</name>
<feature type="compositionally biased region" description="Polar residues" evidence="1">
    <location>
        <begin position="1106"/>
        <end position="1118"/>
    </location>
</feature>
<feature type="compositionally biased region" description="Basic and acidic residues" evidence="1">
    <location>
        <begin position="775"/>
        <end position="787"/>
    </location>
</feature>
<feature type="compositionally biased region" description="Gly residues" evidence="1">
    <location>
        <begin position="629"/>
        <end position="638"/>
    </location>
</feature>
<feature type="compositionally biased region" description="Polar residues" evidence="1">
    <location>
        <begin position="900"/>
        <end position="916"/>
    </location>
</feature>
<dbReference type="Proteomes" id="UP000322699">
    <property type="component" value="Unassembled WGS sequence"/>
</dbReference>
<dbReference type="EMBL" id="VRLW01000001">
    <property type="protein sequence ID" value="KAA1262165.1"/>
    <property type="molecule type" value="Genomic_DNA"/>
</dbReference>
<keyword evidence="2" id="KW-1133">Transmembrane helix</keyword>
<organism evidence="3 4">
    <name type="scientific">Rubripirellula obstinata</name>
    <dbReference type="NCBI Taxonomy" id="406547"/>
    <lineage>
        <taxon>Bacteria</taxon>
        <taxon>Pseudomonadati</taxon>
        <taxon>Planctomycetota</taxon>
        <taxon>Planctomycetia</taxon>
        <taxon>Pirellulales</taxon>
        <taxon>Pirellulaceae</taxon>
        <taxon>Rubripirellula</taxon>
    </lineage>
</organism>
<feature type="compositionally biased region" description="Low complexity" evidence="1">
    <location>
        <begin position="794"/>
        <end position="824"/>
    </location>
</feature>
<dbReference type="OrthoDB" id="257350at2"/>
<feature type="region of interest" description="Disordered" evidence="1">
    <location>
        <begin position="1077"/>
        <end position="1150"/>
    </location>
</feature>
<evidence type="ECO:0000256" key="2">
    <source>
        <dbReference type="SAM" id="Phobius"/>
    </source>
</evidence>
<protein>
    <submittedName>
        <fullName evidence="3">Uncharacterized protein</fullName>
    </submittedName>
</protein>
<evidence type="ECO:0000313" key="4">
    <source>
        <dbReference type="Proteomes" id="UP000322699"/>
    </source>
</evidence>
<evidence type="ECO:0000313" key="3">
    <source>
        <dbReference type="EMBL" id="KAA1262165.1"/>
    </source>
</evidence>
<feature type="compositionally biased region" description="Gly residues" evidence="1">
    <location>
        <begin position="602"/>
        <end position="618"/>
    </location>
</feature>
<evidence type="ECO:0000256" key="1">
    <source>
        <dbReference type="SAM" id="MobiDB-lite"/>
    </source>
</evidence>
<sequence length="1150" mass="120454">MPAAPPPASPASTSNRSATQKNARNKSAAGETADRLIAARIDEACRALWWGELVRHSLKLVLGIVISIGAWILLDHWVLSRPSLSGVNSWARIAALVSLVAGVFAYAWLRIFPLIGKSISPEYAARSLEKNYPSLRQSLTSYVTLKESTSQNGLQGRVVQSIGTSTAGYLKRHDELPDEATGNMKLWLAAAVALASLVFYAAASPKNSLQSVRRLIKPTASIAPVTRVSIKDVTPGDAEAIAGRSVQVTADIRGLKPDETALCEIQYSTGAKQTTMQRDESLGAFGFIADITLDHSASGDVPYLIKAGDATSQAYEFRVKDVPVVALDSVNYRPPGYTGIAPFTRTSGSISAIEGTAITLNATTNRPIARAAIEFNPKTVGDTTQATDGAIEMVVGDDGRSLSVDFALQIDGRRSASVRRDSYRIRVWDEANANNPDPIIYPIDIIADLPPEVAIMLPTRVPKDVPIGTQQIIEVHASDADFGLSEIRLQITSGIRNVGEPVLWQDVAGKRGNQVAEYRFRPAELGLSVGDVVRITAVAIDNKSSEANDQVQGNRSKTDPIELRIVASDEMPPNEDAAGEGLSEPDDQPASDPNSSEENSGDGAGEGEQQQGGGGAEGDQGSSQTGESGQQGSGGGEGDQSEKNEGESQGEGAQSGGEGQGENKPSGGKNSTGENSPGESTPGESSPGEPGEGGAGESEPMQGEPGEGEPSEGQPGEGQPGEGNPSGQQDGSKQGAGQDSQQNQSGQNGEGQTEPQQGESAGENGSSGESGEQSSPKHDGEAFERIQDYLNQKQQEQQQGQSGQQDGQQGEQPESGEPSQGQSPNQSPAGKESGQQSGESDSSNGAPSESKSSDAKPSESEQGQPADSNAMPDDPSGQSESGQGDQSQDSSNQSSGQENASENAASEQQAGEQNPAKQGDAPEQGSEQKSDQGSEQGTDSSSDGSDQGSSDQGSSEKPSGEPKEGQPGSESTDGNSDQTGTPTDDDSATQSRSPKPSSQGRPGSGDGSGEGTDAESSQQSAENSAANDEYTRKATDMVLDYLDQTRDAPDQELLDRLNWTEQDLKQFQDRWKDIGDLDAAKNKNDPAANRATEEALRSLGLRPPSTGKNRSTSEQSDSLKGIRDSGNRRRPPAALRDAFDAFRRQMGNGS</sequence>
<dbReference type="AlphaFoldDB" id="A0A5B1CQB4"/>
<feature type="region of interest" description="Disordered" evidence="1">
    <location>
        <begin position="1"/>
        <end position="29"/>
    </location>
</feature>
<proteinExistence type="predicted"/>
<reference evidence="3 4" key="1">
    <citation type="submission" date="2019-08" db="EMBL/GenBank/DDBJ databases">
        <title>Deep-cultivation of Planctomycetes and their phenomic and genomic characterization uncovers novel biology.</title>
        <authorList>
            <person name="Wiegand S."/>
            <person name="Jogler M."/>
            <person name="Boedeker C."/>
            <person name="Pinto D."/>
            <person name="Vollmers J."/>
            <person name="Rivas-Marin E."/>
            <person name="Kohn T."/>
            <person name="Peeters S.H."/>
            <person name="Heuer A."/>
            <person name="Rast P."/>
            <person name="Oberbeckmann S."/>
            <person name="Bunk B."/>
            <person name="Jeske O."/>
            <person name="Meyerdierks A."/>
            <person name="Storesund J.E."/>
            <person name="Kallscheuer N."/>
            <person name="Luecker S."/>
            <person name="Lage O.M."/>
            <person name="Pohl T."/>
            <person name="Merkel B.J."/>
            <person name="Hornburger P."/>
            <person name="Mueller R.-W."/>
            <person name="Bruemmer F."/>
            <person name="Labrenz M."/>
            <person name="Spormann A.M."/>
            <person name="Op Den Camp H."/>
            <person name="Overmann J."/>
            <person name="Amann R."/>
            <person name="Jetten M.S.M."/>
            <person name="Mascher T."/>
            <person name="Medema M.H."/>
            <person name="Devos D.P."/>
            <person name="Kaster A.-K."/>
            <person name="Ovreas L."/>
            <person name="Rohde M."/>
            <person name="Galperin M.Y."/>
            <person name="Jogler C."/>
        </authorList>
    </citation>
    <scope>NUCLEOTIDE SEQUENCE [LARGE SCALE GENOMIC DNA]</scope>
    <source>
        <strain evidence="3 4">LF1</strain>
    </source>
</reference>
<feature type="compositionally biased region" description="Polar residues" evidence="1">
    <location>
        <begin position="968"/>
        <end position="995"/>
    </location>
</feature>
<feature type="transmembrane region" description="Helical" evidence="2">
    <location>
        <begin position="90"/>
        <end position="109"/>
    </location>
</feature>
<feature type="compositionally biased region" description="Low complexity" evidence="1">
    <location>
        <begin position="1014"/>
        <end position="1027"/>
    </location>
</feature>
<keyword evidence="2" id="KW-0812">Transmembrane</keyword>
<feature type="compositionally biased region" description="Low complexity" evidence="1">
    <location>
        <begin position="876"/>
        <end position="899"/>
    </location>
</feature>
<feature type="transmembrane region" description="Helical" evidence="2">
    <location>
        <begin position="60"/>
        <end position="78"/>
    </location>
</feature>
<dbReference type="RefSeq" id="WP_068258594.1">
    <property type="nucleotide sequence ID" value="NZ_LWSK01000006.1"/>
</dbReference>
<feature type="compositionally biased region" description="Low complexity" evidence="1">
    <location>
        <begin position="832"/>
        <end position="843"/>
    </location>
</feature>
<gene>
    <name evidence="3" type="ORF">LF1_47270</name>
</gene>
<feature type="compositionally biased region" description="Low complexity" evidence="1">
    <location>
        <begin position="619"/>
        <end position="628"/>
    </location>
</feature>
<keyword evidence="2" id="KW-0472">Membrane</keyword>